<accession>A0A833SU83</accession>
<keyword evidence="2" id="KW-1185">Reference proteome</keyword>
<dbReference type="EMBL" id="WSZM01000519">
    <property type="protein sequence ID" value="KAF4031965.1"/>
    <property type="molecule type" value="Genomic_DNA"/>
</dbReference>
<protein>
    <submittedName>
        <fullName evidence="1">Uncharacterized protein</fullName>
    </submittedName>
</protein>
<organism evidence="1 2">
    <name type="scientific">Phytophthora infestans</name>
    <name type="common">Potato late blight agent</name>
    <name type="synonym">Botrytis infestans</name>
    <dbReference type="NCBI Taxonomy" id="4787"/>
    <lineage>
        <taxon>Eukaryota</taxon>
        <taxon>Sar</taxon>
        <taxon>Stramenopiles</taxon>
        <taxon>Oomycota</taxon>
        <taxon>Peronosporomycetes</taxon>
        <taxon>Peronosporales</taxon>
        <taxon>Peronosporaceae</taxon>
        <taxon>Phytophthora</taxon>
    </lineage>
</organism>
<sequence length="74" mass="7999">MAIEVFEIKETSYVHVARDSTERHADGISCGVLSVVFIEMALTVDSSGGGAFKALSYCKLRYLRHGMALSSSKA</sequence>
<name>A0A833SU83_PHYIN</name>
<comment type="caution">
    <text evidence="1">The sequence shown here is derived from an EMBL/GenBank/DDBJ whole genome shotgun (WGS) entry which is preliminary data.</text>
</comment>
<proteinExistence type="predicted"/>
<reference evidence="1" key="1">
    <citation type="submission" date="2020-04" db="EMBL/GenBank/DDBJ databases">
        <title>Hybrid Assembly of Korean Phytophthora infestans isolates.</title>
        <authorList>
            <person name="Prokchorchik M."/>
            <person name="Lee Y."/>
            <person name="Seo J."/>
            <person name="Cho J.-H."/>
            <person name="Park Y.-E."/>
            <person name="Jang D.-C."/>
            <person name="Im J.-S."/>
            <person name="Choi J.-G."/>
            <person name="Park H.-J."/>
            <person name="Lee G.-B."/>
            <person name="Lee Y.-G."/>
            <person name="Hong S.-Y."/>
            <person name="Cho K."/>
            <person name="Sohn K.H."/>
        </authorList>
    </citation>
    <scope>NUCLEOTIDE SEQUENCE</scope>
    <source>
        <strain evidence="1">KR_1_A1</strain>
    </source>
</reference>
<evidence type="ECO:0000313" key="2">
    <source>
        <dbReference type="Proteomes" id="UP000602510"/>
    </source>
</evidence>
<dbReference type="Proteomes" id="UP000602510">
    <property type="component" value="Unassembled WGS sequence"/>
</dbReference>
<evidence type="ECO:0000313" key="1">
    <source>
        <dbReference type="EMBL" id="KAF4031965.1"/>
    </source>
</evidence>
<gene>
    <name evidence="1" type="ORF">GN244_ATG16176</name>
</gene>
<dbReference type="AlphaFoldDB" id="A0A833SU83"/>